<evidence type="ECO:0000256" key="3">
    <source>
        <dbReference type="ARBA" id="ARBA00022692"/>
    </source>
</evidence>
<feature type="transmembrane region" description="Helical" evidence="6">
    <location>
        <begin position="498"/>
        <end position="519"/>
    </location>
</feature>
<reference evidence="8" key="1">
    <citation type="submission" date="2016-04" db="EMBL/GenBank/DDBJ databases">
        <title>Cephalotus genome sequencing.</title>
        <authorList>
            <person name="Fukushima K."/>
            <person name="Hasebe M."/>
            <person name="Fang X."/>
        </authorList>
    </citation>
    <scope>NUCLEOTIDE SEQUENCE [LARGE SCALE GENOMIC DNA]</scope>
    <source>
        <strain evidence="8">cv. St1</strain>
    </source>
</reference>
<organism evidence="7 8">
    <name type="scientific">Cephalotus follicularis</name>
    <name type="common">Albany pitcher plant</name>
    <dbReference type="NCBI Taxonomy" id="3775"/>
    <lineage>
        <taxon>Eukaryota</taxon>
        <taxon>Viridiplantae</taxon>
        <taxon>Streptophyta</taxon>
        <taxon>Embryophyta</taxon>
        <taxon>Tracheophyta</taxon>
        <taxon>Spermatophyta</taxon>
        <taxon>Magnoliopsida</taxon>
        <taxon>eudicotyledons</taxon>
        <taxon>Gunneridae</taxon>
        <taxon>Pentapetalae</taxon>
        <taxon>rosids</taxon>
        <taxon>fabids</taxon>
        <taxon>Oxalidales</taxon>
        <taxon>Cephalotaceae</taxon>
        <taxon>Cephalotus</taxon>
    </lineage>
</organism>
<gene>
    <name evidence="7" type="ORF">CFOL_v3_07007</name>
</gene>
<feature type="transmembrane region" description="Helical" evidence="6">
    <location>
        <begin position="91"/>
        <end position="112"/>
    </location>
</feature>
<dbReference type="AlphaFoldDB" id="A0A1Q3B6C7"/>
<name>A0A1Q3B6C7_CEPFO</name>
<evidence type="ECO:0000256" key="6">
    <source>
        <dbReference type="SAM" id="Phobius"/>
    </source>
</evidence>
<evidence type="ECO:0000313" key="7">
    <source>
        <dbReference type="EMBL" id="GAV63489.1"/>
    </source>
</evidence>
<feature type="transmembrane region" description="Helical" evidence="6">
    <location>
        <begin position="180"/>
        <end position="199"/>
    </location>
</feature>
<dbReference type="InParanoid" id="A0A1Q3B6C7"/>
<comment type="subcellular location">
    <subcellularLocation>
        <location evidence="1">Membrane</location>
        <topology evidence="1">Multi-pass membrane protein</topology>
    </subcellularLocation>
</comment>
<keyword evidence="3 6" id="KW-0812">Transmembrane</keyword>
<evidence type="ECO:0000256" key="2">
    <source>
        <dbReference type="ARBA" id="ARBA00005982"/>
    </source>
</evidence>
<dbReference type="Proteomes" id="UP000187406">
    <property type="component" value="Unassembled WGS sequence"/>
</dbReference>
<comment type="caution">
    <text evidence="7">The sequence shown here is derived from an EMBL/GenBank/DDBJ whole genome shotgun (WGS) entry which is preliminary data.</text>
</comment>
<keyword evidence="8" id="KW-1185">Reference proteome</keyword>
<protein>
    <submittedName>
        <fullName evidence="7">PTR2 domain-containing protein</fullName>
    </submittedName>
</protein>
<evidence type="ECO:0000256" key="4">
    <source>
        <dbReference type="ARBA" id="ARBA00022989"/>
    </source>
</evidence>
<evidence type="ECO:0000256" key="5">
    <source>
        <dbReference type="ARBA" id="ARBA00023136"/>
    </source>
</evidence>
<dbReference type="InterPro" id="IPR036259">
    <property type="entry name" value="MFS_trans_sf"/>
</dbReference>
<dbReference type="EMBL" id="BDDD01000308">
    <property type="protein sequence ID" value="GAV63489.1"/>
    <property type="molecule type" value="Genomic_DNA"/>
</dbReference>
<dbReference type="SUPFAM" id="SSF103473">
    <property type="entry name" value="MFS general substrate transporter"/>
    <property type="match status" value="1"/>
</dbReference>
<dbReference type="GO" id="GO:0016020">
    <property type="term" value="C:membrane"/>
    <property type="evidence" value="ECO:0007669"/>
    <property type="project" value="UniProtKB-SubCell"/>
</dbReference>
<feature type="transmembrane region" description="Helical" evidence="6">
    <location>
        <begin position="407"/>
        <end position="428"/>
    </location>
</feature>
<proteinExistence type="inferred from homology"/>
<sequence>MENQKQEDTSKDEPVINYRGLKAMPFIMGNETFEKLGTLGSAANLVVYLSTVFNMKSVNAATLINIFNGTTNLATLVGAFLTDTYFGRYKMLGFACISSFLGMTMLMLTAAITALHPPKCEAGEICVGPTAWQLTFLLGGFGFLVIGAGGIRPCNLAFGADQFNPATESGKRGTTSFFNWYYFSYIFAVMVSVTLIVYVQSDISWAIGLGIPAIFMFLSTLLFFVGTYMYVIVKPEGSPLTSMAQVVVAAIKKRRLKLPENPAHSLFKYMPTSSINSKLPYTHQFRFLDKAAIITTEDKIKLDGTATKPWELCSIQKVEEVKCIVRIIPIWTTAFIYHIGLIQQQTYAVFQALQMDRRLIKSSTFEVPAASYTVFTMLTVTLWIPFYDRILVPFIRRFTGKEGGLTLLQRMGIGIVLSLITVLVSGLIEERRRMLALTGHTLGISQKGGYISSMSGMWLIPQLMLAGLSEAFNYIAQIEFYYKQFPENMRSIAGSSFFVGYAISSYLSGLLVSLVHNISEGAKTGDWLADDLNKGRLDYFYYLIGALGVLNFGYFLLCAKWYRYKGASGSTLEVAMEESSRDLA</sequence>
<comment type="similarity">
    <text evidence="2">Belongs to the major facilitator superfamily. Proton-dependent oligopeptide transporter (POT/PTR) (TC 2.A.17) family.</text>
</comment>
<dbReference type="Pfam" id="PF00854">
    <property type="entry name" value="PTR2"/>
    <property type="match status" value="1"/>
</dbReference>
<dbReference type="GO" id="GO:0022857">
    <property type="term" value="F:transmembrane transporter activity"/>
    <property type="evidence" value="ECO:0007669"/>
    <property type="project" value="InterPro"/>
</dbReference>
<evidence type="ECO:0000256" key="1">
    <source>
        <dbReference type="ARBA" id="ARBA00004141"/>
    </source>
</evidence>
<feature type="transmembrane region" description="Helical" evidence="6">
    <location>
        <begin position="205"/>
        <end position="233"/>
    </location>
</feature>
<dbReference type="PANTHER" id="PTHR11654">
    <property type="entry name" value="OLIGOPEPTIDE TRANSPORTER-RELATED"/>
    <property type="match status" value="1"/>
</dbReference>
<feature type="transmembrane region" description="Helical" evidence="6">
    <location>
        <begin position="539"/>
        <end position="557"/>
    </location>
</feature>
<feature type="transmembrane region" description="Helical" evidence="6">
    <location>
        <begin position="132"/>
        <end position="151"/>
    </location>
</feature>
<accession>A0A1Q3B6C7</accession>
<dbReference type="OrthoDB" id="8904098at2759"/>
<dbReference type="CDD" id="cd17416">
    <property type="entry name" value="MFS_NPF1_2"/>
    <property type="match status" value="1"/>
</dbReference>
<evidence type="ECO:0000313" key="8">
    <source>
        <dbReference type="Proteomes" id="UP000187406"/>
    </source>
</evidence>
<feature type="transmembrane region" description="Helical" evidence="6">
    <location>
        <begin position="367"/>
        <end position="387"/>
    </location>
</feature>
<dbReference type="Gene3D" id="1.20.1250.20">
    <property type="entry name" value="MFS general substrate transporter like domains"/>
    <property type="match status" value="1"/>
</dbReference>
<keyword evidence="4 6" id="KW-1133">Transmembrane helix</keyword>
<keyword evidence="5 6" id="KW-0472">Membrane</keyword>
<dbReference type="InterPro" id="IPR000109">
    <property type="entry name" value="POT_fam"/>
</dbReference>